<accession>A0A6J2XNY6</accession>
<evidence type="ECO:0000259" key="6">
    <source>
        <dbReference type="PROSITE" id="PS50157"/>
    </source>
</evidence>
<dbReference type="InterPro" id="IPR036236">
    <property type="entry name" value="Znf_C2H2_sf"/>
</dbReference>
<keyword evidence="3 5" id="KW-0863">Zinc-finger</keyword>
<dbReference type="Pfam" id="PF00096">
    <property type="entry name" value="zf-C2H2"/>
    <property type="match status" value="1"/>
</dbReference>
<dbReference type="InParanoid" id="A0A6J2XNY6"/>
<sequence>MHNQIHEVKAVNTNYSNDFINCKEEPQSLAEISDHVISNQQYCKICNECFPNDLVLAAHMAEHNKGLNRFYCPYCNYKTNGIKYLRTHLFGVHYKVKVSEEIESGSNLIEKKAKLDLYTNCFECTVCHKRYPLRKQLYLHNRVHKVEEKEAGYTESIPPGSFTCNYCNVQCNTREIADDHIKSHQESCQKCNLSFPNALILGIHMADHYQDDTFHCIHCNYKTLFALYLKRHIFRSHYKKKSFNCHSCYATYCSKRQLNEHIRFHHDHMDPYACVVCEKKFTVKTSFRKHQIKKHRPLVDGVIP</sequence>
<organism evidence="7 8">
    <name type="scientific">Sitophilus oryzae</name>
    <name type="common">Rice weevil</name>
    <name type="synonym">Curculio oryzae</name>
    <dbReference type="NCBI Taxonomy" id="7048"/>
    <lineage>
        <taxon>Eukaryota</taxon>
        <taxon>Metazoa</taxon>
        <taxon>Ecdysozoa</taxon>
        <taxon>Arthropoda</taxon>
        <taxon>Hexapoda</taxon>
        <taxon>Insecta</taxon>
        <taxon>Pterygota</taxon>
        <taxon>Neoptera</taxon>
        <taxon>Endopterygota</taxon>
        <taxon>Coleoptera</taxon>
        <taxon>Polyphaga</taxon>
        <taxon>Cucujiformia</taxon>
        <taxon>Curculionidae</taxon>
        <taxon>Dryophthorinae</taxon>
        <taxon>Sitophilus</taxon>
    </lineage>
</organism>
<name>A0A6J2XNY6_SITOR</name>
<keyword evidence="2" id="KW-0677">Repeat</keyword>
<dbReference type="OrthoDB" id="3561125at2759"/>
<dbReference type="Gene3D" id="3.30.160.60">
    <property type="entry name" value="Classic Zinc Finger"/>
    <property type="match status" value="4"/>
</dbReference>
<keyword evidence="7" id="KW-1185">Reference proteome</keyword>
<keyword evidence="1" id="KW-0479">Metal-binding</keyword>
<dbReference type="SUPFAM" id="SSF57667">
    <property type="entry name" value="beta-beta-alpha zinc fingers"/>
    <property type="match status" value="3"/>
</dbReference>
<dbReference type="PANTHER" id="PTHR24379:SF121">
    <property type="entry name" value="C2H2-TYPE DOMAIN-CONTAINING PROTEIN"/>
    <property type="match status" value="1"/>
</dbReference>
<evidence type="ECO:0000256" key="4">
    <source>
        <dbReference type="ARBA" id="ARBA00022833"/>
    </source>
</evidence>
<feature type="domain" description="C2H2-type" evidence="6">
    <location>
        <begin position="243"/>
        <end position="271"/>
    </location>
</feature>
<dbReference type="SMART" id="SM00355">
    <property type="entry name" value="ZnF_C2H2"/>
    <property type="match status" value="8"/>
</dbReference>
<dbReference type="PROSITE" id="PS50157">
    <property type="entry name" value="ZINC_FINGER_C2H2_2"/>
    <property type="match status" value="3"/>
</dbReference>
<dbReference type="RefSeq" id="XP_030752771.1">
    <property type="nucleotide sequence ID" value="XM_030896911.1"/>
</dbReference>
<dbReference type="InterPro" id="IPR013087">
    <property type="entry name" value="Znf_C2H2_type"/>
</dbReference>
<dbReference type="AlphaFoldDB" id="A0A6J2XNY6"/>
<evidence type="ECO:0000313" key="8">
    <source>
        <dbReference type="RefSeq" id="XP_030752771.1"/>
    </source>
</evidence>
<feature type="domain" description="C2H2-type" evidence="6">
    <location>
        <begin position="122"/>
        <end position="149"/>
    </location>
</feature>
<dbReference type="KEGG" id="soy:115879886"/>
<keyword evidence="4" id="KW-0862">Zinc</keyword>
<evidence type="ECO:0000256" key="5">
    <source>
        <dbReference type="PROSITE-ProRule" id="PRU00042"/>
    </source>
</evidence>
<feature type="domain" description="C2H2-type" evidence="6">
    <location>
        <begin position="272"/>
        <end position="295"/>
    </location>
</feature>
<dbReference type="GO" id="GO:0008270">
    <property type="term" value="F:zinc ion binding"/>
    <property type="evidence" value="ECO:0007669"/>
    <property type="project" value="UniProtKB-KW"/>
</dbReference>
<gene>
    <name evidence="8" type="primary">LOC115879886</name>
</gene>
<evidence type="ECO:0000313" key="7">
    <source>
        <dbReference type="Proteomes" id="UP000504635"/>
    </source>
</evidence>
<proteinExistence type="predicted"/>
<dbReference type="PROSITE" id="PS00028">
    <property type="entry name" value="ZINC_FINGER_C2H2_1"/>
    <property type="match status" value="6"/>
</dbReference>
<dbReference type="PANTHER" id="PTHR24379">
    <property type="entry name" value="KRAB AND ZINC FINGER DOMAIN-CONTAINING"/>
    <property type="match status" value="1"/>
</dbReference>
<protein>
    <submittedName>
        <fullName evidence="8">Zinc finger Y-chromosomal protein-like</fullName>
    </submittedName>
</protein>
<evidence type="ECO:0000256" key="2">
    <source>
        <dbReference type="ARBA" id="ARBA00022737"/>
    </source>
</evidence>
<evidence type="ECO:0000256" key="1">
    <source>
        <dbReference type="ARBA" id="ARBA00022723"/>
    </source>
</evidence>
<reference evidence="8" key="1">
    <citation type="submission" date="2025-08" db="UniProtKB">
        <authorList>
            <consortium name="RefSeq"/>
        </authorList>
    </citation>
    <scope>IDENTIFICATION</scope>
    <source>
        <tissue evidence="8">Gonads</tissue>
    </source>
</reference>
<evidence type="ECO:0000256" key="3">
    <source>
        <dbReference type="ARBA" id="ARBA00022771"/>
    </source>
</evidence>
<dbReference type="GeneID" id="115879886"/>
<dbReference type="Proteomes" id="UP000504635">
    <property type="component" value="Unplaced"/>
</dbReference>